<feature type="compositionally biased region" description="Basic and acidic residues" evidence="8">
    <location>
        <begin position="1"/>
        <end position="12"/>
    </location>
</feature>
<feature type="transmembrane region" description="Helical" evidence="9">
    <location>
        <begin position="287"/>
        <end position="308"/>
    </location>
</feature>
<comment type="caution">
    <text evidence="11">The sequence shown here is derived from an EMBL/GenBank/DDBJ whole genome shotgun (WGS) entry which is preliminary data.</text>
</comment>
<feature type="domain" description="Sugar phosphate transporter" evidence="10">
    <location>
        <begin position="44"/>
        <end position="330"/>
    </location>
</feature>
<evidence type="ECO:0000256" key="2">
    <source>
        <dbReference type="ARBA" id="ARBA00004477"/>
    </source>
</evidence>
<feature type="transmembrane region" description="Helical" evidence="9">
    <location>
        <begin position="44"/>
        <end position="65"/>
    </location>
</feature>
<sequence length="387" mass="42698">MSRDSFDEKPEQAEPLLPTHDSEDRPEAGREMTESPSKSSLHPAVYIFAWVALSSGVILFNKWILDSRNFKFPIFLTTWHLASASIITQILARFTTVLDSRHKVPMTQRAYVRAILPIGLFFSLSLVCGNMAYLYLSVSFIQMLKAGAPVAVLLTTWAFRLAKPNLAVFGNICIIVVGVVIASLGEIRFVVIGVVFQLGGILFESTRLVMIQRLLSAEFKMDPLVSLYYFAPVCAITNGLLTFIFEAPYMSIADFERVGYFTLLINAACAFLLNVSSLLLIGKTSSLVLTLSGVLKNIMIVFASMIMFHDPVSSLQFLGFSIALGGLVYYQLGGAPAFSAYWQNYRSQRESNAISMSDRTPGSLESQSLVTEMSEPSPEARTEVKAA</sequence>
<feature type="compositionally biased region" description="Basic and acidic residues" evidence="8">
    <location>
        <begin position="378"/>
        <end position="387"/>
    </location>
</feature>
<evidence type="ECO:0000256" key="3">
    <source>
        <dbReference type="ARBA" id="ARBA00010425"/>
    </source>
</evidence>
<dbReference type="Pfam" id="PF03151">
    <property type="entry name" value="TPT"/>
    <property type="match status" value="1"/>
</dbReference>
<evidence type="ECO:0000256" key="4">
    <source>
        <dbReference type="ARBA" id="ARBA00011182"/>
    </source>
</evidence>
<feature type="transmembrane region" description="Helical" evidence="9">
    <location>
        <begin position="77"/>
        <end position="98"/>
    </location>
</feature>
<feature type="transmembrane region" description="Helical" evidence="9">
    <location>
        <begin position="166"/>
        <end position="184"/>
    </location>
</feature>
<dbReference type="InterPro" id="IPR004853">
    <property type="entry name" value="Sugar_P_trans_dom"/>
</dbReference>
<dbReference type="EMBL" id="JBFMKM010000016">
    <property type="protein sequence ID" value="KAL1296921.1"/>
    <property type="molecule type" value="Genomic_DNA"/>
</dbReference>
<gene>
    <name evidence="11" type="ORF">AAFC00_004532</name>
</gene>
<comment type="subcellular location">
    <subcellularLocation>
        <location evidence="2">Endoplasmic reticulum membrane</location>
        <topology evidence="2">Multi-pass membrane protein</topology>
    </subcellularLocation>
</comment>
<evidence type="ECO:0000256" key="9">
    <source>
        <dbReference type="SAM" id="Phobius"/>
    </source>
</evidence>
<feature type="region of interest" description="Disordered" evidence="8">
    <location>
        <begin position="355"/>
        <end position="387"/>
    </location>
</feature>
<accession>A0ABR3P2M8</accession>
<evidence type="ECO:0000259" key="10">
    <source>
        <dbReference type="Pfam" id="PF03151"/>
    </source>
</evidence>
<reference evidence="11 12" key="1">
    <citation type="submission" date="2024-07" db="EMBL/GenBank/DDBJ databases">
        <title>Draft sequence of the Neodothiora populina.</title>
        <authorList>
            <person name="Drown D.D."/>
            <person name="Schuette U.S."/>
            <person name="Buechlein A.B."/>
            <person name="Rusch D.R."/>
            <person name="Winton L.W."/>
            <person name="Adams G.A."/>
        </authorList>
    </citation>
    <scope>NUCLEOTIDE SEQUENCE [LARGE SCALE GENOMIC DNA]</scope>
    <source>
        <strain evidence="11 12">CPC 39397</strain>
    </source>
</reference>
<dbReference type="Proteomes" id="UP001562354">
    <property type="component" value="Unassembled WGS sequence"/>
</dbReference>
<evidence type="ECO:0000256" key="8">
    <source>
        <dbReference type="SAM" id="MobiDB-lite"/>
    </source>
</evidence>
<feature type="transmembrane region" description="Helical" evidence="9">
    <location>
        <begin position="227"/>
        <end position="245"/>
    </location>
</feature>
<dbReference type="GeneID" id="95978232"/>
<feature type="compositionally biased region" description="Basic and acidic residues" evidence="8">
    <location>
        <begin position="20"/>
        <end position="33"/>
    </location>
</feature>
<feature type="transmembrane region" description="Helical" evidence="9">
    <location>
        <begin position="190"/>
        <end position="215"/>
    </location>
</feature>
<keyword evidence="7 9" id="KW-0472">Membrane</keyword>
<evidence type="ECO:0000313" key="11">
    <source>
        <dbReference type="EMBL" id="KAL1296921.1"/>
    </source>
</evidence>
<feature type="transmembrane region" description="Helical" evidence="9">
    <location>
        <begin position="110"/>
        <end position="134"/>
    </location>
</feature>
<organism evidence="11 12">
    <name type="scientific">Neodothiora populina</name>
    <dbReference type="NCBI Taxonomy" id="2781224"/>
    <lineage>
        <taxon>Eukaryota</taxon>
        <taxon>Fungi</taxon>
        <taxon>Dikarya</taxon>
        <taxon>Ascomycota</taxon>
        <taxon>Pezizomycotina</taxon>
        <taxon>Dothideomycetes</taxon>
        <taxon>Dothideomycetidae</taxon>
        <taxon>Dothideales</taxon>
        <taxon>Dothioraceae</taxon>
        <taxon>Neodothiora</taxon>
    </lineage>
</organism>
<evidence type="ECO:0000256" key="5">
    <source>
        <dbReference type="ARBA" id="ARBA00022692"/>
    </source>
</evidence>
<comment type="subunit">
    <text evidence="4">Homooligomer.</text>
</comment>
<feature type="transmembrane region" description="Helical" evidence="9">
    <location>
        <begin position="320"/>
        <end position="342"/>
    </location>
</feature>
<evidence type="ECO:0000313" key="12">
    <source>
        <dbReference type="Proteomes" id="UP001562354"/>
    </source>
</evidence>
<feature type="transmembrane region" description="Helical" evidence="9">
    <location>
        <begin position="257"/>
        <end position="280"/>
    </location>
</feature>
<proteinExistence type="inferred from homology"/>
<dbReference type="PANTHER" id="PTHR11132">
    <property type="entry name" value="SOLUTE CARRIER FAMILY 35"/>
    <property type="match status" value="1"/>
</dbReference>
<keyword evidence="5 9" id="KW-0812">Transmembrane</keyword>
<protein>
    <recommendedName>
        <fullName evidence="10">Sugar phosphate transporter domain-containing protein</fullName>
    </recommendedName>
</protein>
<keyword evidence="6 9" id="KW-1133">Transmembrane helix</keyword>
<comment type="similarity">
    <text evidence="3">Belongs to the TPT transporter family. SLC35D subfamily.</text>
</comment>
<evidence type="ECO:0000256" key="7">
    <source>
        <dbReference type="ARBA" id="ARBA00023136"/>
    </source>
</evidence>
<dbReference type="RefSeq" id="XP_069196603.1">
    <property type="nucleotide sequence ID" value="XM_069344188.1"/>
</dbReference>
<feature type="region of interest" description="Disordered" evidence="8">
    <location>
        <begin position="1"/>
        <end position="38"/>
    </location>
</feature>
<name>A0ABR3P2M8_9PEZI</name>
<evidence type="ECO:0000256" key="1">
    <source>
        <dbReference type="ARBA" id="ARBA00003420"/>
    </source>
</evidence>
<comment type="function">
    <text evidence="1">Involved in the import of GDP-mannose from the cytoplasm into the Golgi lumen.</text>
</comment>
<feature type="compositionally biased region" description="Polar residues" evidence="8">
    <location>
        <begin position="355"/>
        <end position="371"/>
    </location>
</feature>
<keyword evidence="12" id="KW-1185">Reference proteome</keyword>
<evidence type="ECO:0000256" key="6">
    <source>
        <dbReference type="ARBA" id="ARBA00022989"/>
    </source>
</evidence>
<dbReference type="InterPro" id="IPR050186">
    <property type="entry name" value="TPT_transporter"/>
</dbReference>